<dbReference type="PANTHER" id="PTHR31713:SF42">
    <property type="entry name" value="PROTEIN SAR DEFICIENT 1"/>
    <property type="match status" value="1"/>
</dbReference>
<name>A0AAW0LKL4_QUESU</name>
<reference evidence="2 3" key="1">
    <citation type="journal article" date="2018" name="Sci. Data">
        <title>The draft genome sequence of cork oak.</title>
        <authorList>
            <person name="Ramos A.M."/>
            <person name="Usie A."/>
            <person name="Barbosa P."/>
            <person name="Barros P.M."/>
            <person name="Capote T."/>
            <person name="Chaves I."/>
            <person name="Simoes F."/>
            <person name="Abreu I."/>
            <person name="Carrasquinho I."/>
            <person name="Faro C."/>
            <person name="Guimaraes J.B."/>
            <person name="Mendonca D."/>
            <person name="Nobrega F."/>
            <person name="Rodrigues L."/>
            <person name="Saibo N.J.M."/>
            <person name="Varela M.C."/>
            <person name="Egas C."/>
            <person name="Matos J."/>
            <person name="Miguel C.M."/>
            <person name="Oliveira M.M."/>
            <person name="Ricardo C.P."/>
            <person name="Goncalves S."/>
        </authorList>
    </citation>
    <scope>NUCLEOTIDE SEQUENCE [LARGE SCALE GENOMIC DNA]</scope>
    <source>
        <strain evidence="3">cv. HL8</strain>
    </source>
</reference>
<keyword evidence="3" id="KW-1185">Reference proteome</keyword>
<dbReference type="InterPro" id="IPR046829">
    <property type="entry name" value="Calmod_bind_C"/>
</dbReference>
<dbReference type="GO" id="GO:0080142">
    <property type="term" value="P:regulation of salicylic acid biosynthetic process"/>
    <property type="evidence" value="ECO:0007669"/>
    <property type="project" value="TreeGrafter"/>
</dbReference>
<evidence type="ECO:0000313" key="2">
    <source>
        <dbReference type="EMBL" id="KAK7851457.1"/>
    </source>
</evidence>
<dbReference type="GO" id="GO:0043565">
    <property type="term" value="F:sequence-specific DNA binding"/>
    <property type="evidence" value="ECO:0007669"/>
    <property type="project" value="TreeGrafter"/>
</dbReference>
<dbReference type="AlphaFoldDB" id="A0AAW0LKL4"/>
<evidence type="ECO:0000259" key="1">
    <source>
        <dbReference type="Pfam" id="PF20452"/>
    </source>
</evidence>
<proteinExistence type="predicted"/>
<protein>
    <submittedName>
        <fullName evidence="2">Protein sar deficient 1</fullName>
    </submittedName>
</protein>
<sequence length="107" mass="12646">MSEKMWEVTIKHARTCVLGNKQYILRGNNHFVMFNPVCQVLKAVIDGQDYTSRELNNIDRTYIERFVRQAYENWSSLEEQHGYIVDRAIDMGYELNNDQAGCSDWTY</sequence>
<dbReference type="GO" id="GO:0003700">
    <property type="term" value="F:DNA-binding transcription factor activity"/>
    <property type="evidence" value="ECO:0007669"/>
    <property type="project" value="TreeGrafter"/>
</dbReference>
<feature type="domain" description="Calmodulin binding protein C-terminal" evidence="1">
    <location>
        <begin position="22"/>
        <end position="79"/>
    </location>
</feature>
<comment type="caution">
    <text evidence="2">The sequence shown here is derived from an EMBL/GenBank/DDBJ whole genome shotgun (WGS) entry which is preliminary data.</text>
</comment>
<dbReference type="Proteomes" id="UP000237347">
    <property type="component" value="Unassembled WGS sequence"/>
</dbReference>
<evidence type="ECO:0000313" key="3">
    <source>
        <dbReference type="Proteomes" id="UP000237347"/>
    </source>
</evidence>
<dbReference type="GO" id="GO:0005516">
    <property type="term" value="F:calmodulin binding"/>
    <property type="evidence" value="ECO:0007669"/>
    <property type="project" value="InterPro"/>
</dbReference>
<dbReference type="GO" id="GO:0005634">
    <property type="term" value="C:nucleus"/>
    <property type="evidence" value="ECO:0007669"/>
    <property type="project" value="TreeGrafter"/>
</dbReference>
<dbReference type="EMBL" id="PKMF04000087">
    <property type="protein sequence ID" value="KAK7851457.1"/>
    <property type="molecule type" value="Genomic_DNA"/>
</dbReference>
<accession>A0AAW0LKL4</accession>
<dbReference type="Pfam" id="PF20452">
    <property type="entry name" value="Calmod_bind_C"/>
    <property type="match status" value="1"/>
</dbReference>
<dbReference type="InterPro" id="IPR012416">
    <property type="entry name" value="CBP60"/>
</dbReference>
<organism evidence="2 3">
    <name type="scientific">Quercus suber</name>
    <name type="common">Cork oak</name>
    <dbReference type="NCBI Taxonomy" id="58331"/>
    <lineage>
        <taxon>Eukaryota</taxon>
        <taxon>Viridiplantae</taxon>
        <taxon>Streptophyta</taxon>
        <taxon>Embryophyta</taxon>
        <taxon>Tracheophyta</taxon>
        <taxon>Spermatophyta</taxon>
        <taxon>Magnoliopsida</taxon>
        <taxon>eudicotyledons</taxon>
        <taxon>Gunneridae</taxon>
        <taxon>Pentapetalae</taxon>
        <taxon>rosids</taxon>
        <taxon>fabids</taxon>
        <taxon>Fagales</taxon>
        <taxon>Fagaceae</taxon>
        <taxon>Quercus</taxon>
    </lineage>
</organism>
<dbReference type="PANTHER" id="PTHR31713">
    <property type="entry name" value="OS02G0177800 PROTEIN"/>
    <property type="match status" value="1"/>
</dbReference>
<gene>
    <name evidence="2" type="primary">SARD1_0</name>
    <name evidence="2" type="ORF">CFP56_041961</name>
</gene>